<evidence type="ECO:0000313" key="1">
    <source>
        <dbReference type="EMBL" id="OGH68602.1"/>
    </source>
</evidence>
<dbReference type="InterPro" id="IPR015797">
    <property type="entry name" value="NUDIX_hydrolase-like_dom_sf"/>
</dbReference>
<dbReference type="STRING" id="1798680.A3J66_01100"/>
<protein>
    <recommendedName>
        <fullName evidence="3">Nudix hydrolase domain-containing protein</fullName>
    </recommendedName>
</protein>
<sequence length="119" mass="13906">MGSRRRRDTNEETAIKECKEETGIDIDLSKLIFLRKMRKKSFDKATGLTSNTIRSQYAYLYDGSINQLRVEEGKAQGFEAWKIDDLPYLSEVDRNKFIPLILREDILDIFSKAREVLIK</sequence>
<reference evidence="1 2" key="1">
    <citation type="journal article" date="2016" name="Nat. Commun.">
        <title>Thousands of microbial genomes shed light on interconnected biogeochemical processes in an aquifer system.</title>
        <authorList>
            <person name="Anantharaman K."/>
            <person name="Brown C.T."/>
            <person name="Hug L.A."/>
            <person name="Sharon I."/>
            <person name="Castelle C.J."/>
            <person name="Probst A.J."/>
            <person name="Thomas B.C."/>
            <person name="Singh A."/>
            <person name="Wilkins M.J."/>
            <person name="Karaoz U."/>
            <person name="Brodie E.L."/>
            <person name="Williams K.H."/>
            <person name="Hubbard S.S."/>
            <person name="Banfield J.F."/>
        </authorList>
    </citation>
    <scope>NUCLEOTIDE SEQUENCE [LARGE SCALE GENOMIC DNA]</scope>
</reference>
<organism evidence="1 2">
    <name type="scientific">Candidatus Magasanikbacteria bacterium RIFCSPHIGHO2_02_FULL_47_14</name>
    <dbReference type="NCBI Taxonomy" id="1798680"/>
    <lineage>
        <taxon>Bacteria</taxon>
        <taxon>Candidatus Magasanikiibacteriota</taxon>
    </lineage>
</organism>
<name>A0A1F6MAC2_9BACT</name>
<dbReference type="Proteomes" id="UP000176282">
    <property type="component" value="Unassembled WGS sequence"/>
</dbReference>
<evidence type="ECO:0000313" key="2">
    <source>
        <dbReference type="Proteomes" id="UP000176282"/>
    </source>
</evidence>
<gene>
    <name evidence="1" type="ORF">A3J66_01100</name>
</gene>
<dbReference type="EMBL" id="MFQB01000011">
    <property type="protein sequence ID" value="OGH68602.1"/>
    <property type="molecule type" value="Genomic_DNA"/>
</dbReference>
<dbReference type="AlphaFoldDB" id="A0A1F6MAC2"/>
<evidence type="ECO:0008006" key="3">
    <source>
        <dbReference type="Google" id="ProtNLM"/>
    </source>
</evidence>
<proteinExistence type="predicted"/>
<dbReference type="SUPFAM" id="SSF55811">
    <property type="entry name" value="Nudix"/>
    <property type="match status" value="1"/>
</dbReference>
<comment type="caution">
    <text evidence="1">The sequence shown here is derived from an EMBL/GenBank/DDBJ whole genome shotgun (WGS) entry which is preliminary data.</text>
</comment>
<accession>A0A1F6MAC2</accession>
<dbReference type="Gene3D" id="3.90.79.10">
    <property type="entry name" value="Nucleoside Triphosphate Pyrophosphohydrolase"/>
    <property type="match status" value="1"/>
</dbReference>